<feature type="repeat" description="TPR" evidence="3">
    <location>
        <begin position="938"/>
        <end position="971"/>
    </location>
</feature>
<feature type="compositionally biased region" description="Polar residues" evidence="4">
    <location>
        <begin position="1378"/>
        <end position="1396"/>
    </location>
</feature>
<dbReference type="Proteomes" id="UP000794436">
    <property type="component" value="Unassembled WGS sequence"/>
</dbReference>
<feature type="repeat" description="TPR" evidence="3">
    <location>
        <begin position="1555"/>
        <end position="1588"/>
    </location>
</feature>
<dbReference type="PROSITE" id="PS50005">
    <property type="entry name" value="TPR"/>
    <property type="match status" value="10"/>
</dbReference>
<feature type="repeat" description="TPR" evidence="3">
    <location>
        <begin position="1102"/>
        <end position="1135"/>
    </location>
</feature>
<comment type="caution">
    <text evidence="5">The sequence shown here is derived from an EMBL/GenBank/DDBJ whole genome shotgun (WGS) entry which is preliminary data.</text>
</comment>
<gene>
    <name evidence="5" type="ORF">Poli38472_005564</name>
</gene>
<keyword evidence="2 3" id="KW-0802">TPR repeat</keyword>
<dbReference type="PANTHER" id="PTHR44858:SF1">
    <property type="entry name" value="UDP-N-ACETYLGLUCOSAMINE--PEPTIDE N-ACETYLGLUCOSAMINYLTRANSFERASE SPINDLY-RELATED"/>
    <property type="match status" value="1"/>
</dbReference>
<feature type="compositionally biased region" description="Low complexity" evidence="4">
    <location>
        <begin position="1397"/>
        <end position="1406"/>
    </location>
</feature>
<evidence type="ECO:0000256" key="1">
    <source>
        <dbReference type="ARBA" id="ARBA00022737"/>
    </source>
</evidence>
<evidence type="ECO:0000256" key="3">
    <source>
        <dbReference type="PROSITE-ProRule" id="PRU00339"/>
    </source>
</evidence>
<dbReference type="InterPro" id="IPR050498">
    <property type="entry name" value="Ycf3"/>
</dbReference>
<accession>A0A8K1CG84</accession>
<feature type="compositionally biased region" description="Acidic residues" evidence="4">
    <location>
        <begin position="211"/>
        <end position="232"/>
    </location>
</feature>
<dbReference type="SUPFAM" id="SSF48452">
    <property type="entry name" value="TPR-like"/>
    <property type="match status" value="4"/>
</dbReference>
<feature type="compositionally biased region" description="Low complexity" evidence="4">
    <location>
        <begin position="173"/>
        <end position="190"/>
    </location>
</feature>
<evidence type="ECO:0000256" key="2">
    <source>
        <dbReference type="ARBA" id="ARBA00022803"/>
    </source>
</evidence>
<dbReference type="Pfam" id="PF13432">
    <property type="entry name" value="TPR_16"/>
    <property type="match status" value="3"/>
</dbReference>
<dbReference type="Gene3D" id="1.25.40.10">
    <property type="entry name" value="Tetratricopeptide repeat domain"/>
    <property type="match status" value="7"/>
</dbReference>
<evidence type="ECO:0000256" key="4">
    <source>
        <dbReference type="SAM" id="MobiDB-lite"/>
    </source>
</evidence>
<feature type="repeat" description="TPR" evidence="3">
    <location>
        <begin position="722"/>
        <end position="755"/>
    </location>
</feature>
<feature type="repeat" description="TPR" evidence="3">
    <location>
        <begin position="1521"/>
        <end position="1554"/>
    </location>
</feature>
<dbReference type="SMART" id="SM00028">
    <property type="entry name" value="TPR"/>
    <property type="match status" value="20"/>
</dbReference>
<dbReference type="EMBL" id="SPLM01000073">
    <property type="protein sequence ID" value="TMW62946.1"/>
    <property type="molecule type" value="Genomic_DNA"/>
</dbReference>
<proteinExistence type="predicted"/>
<feature type="repeat" description="TPR" evidence="3">
    <location>
        <begin position="1068"/>
        <end position="1101"/>
    </location>
</feature>
<feature type="repeat" description="TPR" evidence="3">
    <location>
        <begin position="1453"/>
        <end position="1486"/>
    </location>
</feature>
<feature type="repeat" description="TPR" evidence="3">
    <location>
        <begin position="791"/>
        <end position="824"/>
    </location>
</feature>
<dbReference type="Pfam" id="PF14559">
    <property type="entry name" value="TPR_19"/>
    <property type="match status" value="1"/>
</dbReference>
<keyword evidence="1" id="KW-0677">Repeat</keyword>
<evidence type="ECO:0008006" key="7">
    <source>
        <dbReference type="Google" id="ProtNLM"/>
    </source>
</evidence>
<evidence type="ECO:0000313" key="5">
    <source>
        <dbReference type="EMBL" id="TMW62946.1"/>
    </source>
</evidence>
<evidence type="ECO:0000313" key="6">
    <source>
        <dbReference type="Proteomes" id="UP000794436"/>
    </source>
</evidence>
<dbReference type="InterPro" id="IPR011990">
    <property type="entry name" value="TPR-like_helical_dom_sf"/>
</dbReference>
<dbReference type="PANTHER" id="PTHR44858">
    <property type="entry name" value="TETRATRICOPEPTIDE REPEAT PROTEIN 6"/>
    <property type="match status" value="1"/>
</dbReference>
<feature type="region of interest" description="Disordered" evidence="4">
    <location>
        <begin position="299"/>
        <end position="321"/>
    </location>
</feature>
<sequence length="1624" mass="182019">MENDRAAADSVSVAIEFHTTNCQPHEKVIAQYVLRGKILRKYLHVNNLARKLKETEQALRMAALHGGLPSQRGGGFLFSRSFISRPAPASSTTPPANVKTNMIDLLGEENASNFLSEQLPVLRRLSSIDQAINKTVKRIRRLSGIEDPAQNRGRKASVAVPPSTPPQIRTKFQSIKGIGGSKQSPSSKSGRFQGVDAGHTRPNGPLRTINDTDDEHGDSEDFEDDDEADTEPAVDVKMDPSSAQMMRICQHVIAKRTIKAFLRQEMSVITIIEVSLRDDAALLPKCMIATALRPTFNGGDTSQPGARLSRPSAAGAEASDDPFDVMYRSPVKTMSAEILEAVAVYIREGDQHLTIEELFLAALNAERGKLWKRAILLASACVVVDREFILAILLRARCCRRLGLWVQAIKDLTHAILLRPDEYRLVLLRACLHVKMNELDNALVDVNRALHFHPKSIDALLLRADIAHRQNAIGASLQDLTTALLYDPGCWRAYYDRATIRIQAVEGGDEQSFNYHWEHMKYEKLLASIIEDYVNALRKGCQMIEVVETIGDLTIRLLEFTGDSNVLRQVINNLSHLLQILSHDLRRSFHVANASNAAGGASRGAMSQSAAAAASMAASQGTIGGLTCTNKDGQVRSAELMREQLVAAIHAQRGRLYVLLNDRAAALADFDQSAVTEYHYPIAHFYRGAFAALLAKDKHDEEATRANMQHLNRCISLDPTVAGAYTVRGALYLRDLKFNNALQDFKAAVATDPTLYEVWLQIALIYLNHYHDCEECIKACSSALTNDSCLARALYLRGEAYTRQGNIRAALRDYGRLTIAQPDDRWAQLMRGRLLLQMKLARPALYAFIQFMELGAYAHEKNGSSGSASDKRAHLLCGRAYKILLRFQQAVEQFQHAVRLNPTSENLVLLSESLHSMGDTENSLRVSEKVINADPGSYKGYVRRAQLLVTVGQFQLAVAEYDKALFLAPKEGRVYYERGIVQMQLYMRWRVAFKLIFEDKKASQTTAKKLQHRKRSPFEPRIPVIEVEGTLGTEHINDEKTVMSQMKACYVGAIGDFCKCIRLEPSLAEPYVDRAELYLLGEDYDKAFHDFESAIERNPKCVRAYVNLGVLKCQFTAFAAAITDFDQAIRCDPKHTLAYFNRAVAYQKLKLWRHAERSYRLCIEISGTGRDIDAHRNRAITRCHTSSFEDALRDFDEVRQSAPDDDQLHGGLGYVLLQLGRYEDAARCFATYGRLNRDTFADSGNAYFNLGATQSHLDEKKHRVYLQTALRFYVRAARLHPSNLDIRLNIANCLRRMNEPWKAITQCESIHKARGLHHACLESKALAYYQMHRLEEGVEWMNAAIRTCVASSSALENIFYAFASQSIHRNALERKTVSSKGTRPTNSRNEQRSPNKSASTSMAEAMSAHLQELRETRIIEAATEGDGTSKPVQRPPTNVSEVILTGSSKQMLSLYMMNRGIMYEKLGQWDDAMRDYKDALHFDPLSINALLCIATLLFMQVKYPESRESFEKALNLEPKNGLAHLNLGVVLLSLDDVDGALEHFEMAIQELPSCSYGYANKAVALARKGDLSRAEHEFKRAIEELPSQKEYYLARGKIIAQQKRVQDAMVDFSTALYLGYEGKL</sequence>
<dbReference type="InterPro" id="IPR019734">
    <property type="entry name" value="TPR_rpt"/>
</dbReference>
<feature type="repeat" description="TPR" evidence="3">
    <location>
        <begin position="871"/>
        <end position="904"/>
    </location>
</feature>
<dbReference type="OrthoDB" id="1658288at2759"/>
<keyword evidence="6" id="KW-1185">Reference proteome</keyword>
<feature type="region of interest" description="Disordered" evidence="4">
    <location>
        <begin position="1373"/>
        <end position="1406"/>
    </location>
</feature>
<protein>
    <recommendedName>
        <fullName evidence="7">UDP-N-acetylglucosamine--peptide N-acetylglucosaminyltransferase SPINDLY</fullName>
    </recommendedName>
</protein>
<feature type="region of interest" description="Disordered" evidence="4">
    <location>
        <begin position="143"/>
        <end position="235"/>
    </location>
</feature>
<feature type="repeat" description="TPR" evidence="3">
    <location>
        <begin position="1487"/>
        <end position="1520"/>
    </location>
</feature>
<reference evidence="5" key="1">
    <citation type="submission" date="2019-03" db="EMBL/GenBank/DDBJ databases">
        <title>Long read genome sequence of the mycoparasitic Pythium oligandrum ATCC 38472 isolated from sugarbeet rhizosphere.</title>
        <authorList>
            <person name="Gaulin E."/>
        </authorList>
    </citation>
    <scope>NUCLEOTIDE SEQUENCE</scope>
    <source>
        <strain evidence="5">ATCC 38472_TT</strain>
    </source>
</reference>
<organism evidence="5 6">
    <name type="scientific">Pythium oligandrum</name>
    <name type="common">Mycoparasitic fungus</name>
    <dbReference type="NCBI Taxonomy" id="41045"/>
    <lineage>
        <taxon>Eukaryota</taxon>
        <taxon>Sar</taxon>
        <taxon>Stramenopiles</taxon>
        <taxon>Oomycota</taxon>
        <taxon>Peronosporomycetes</taxon>
        <taxon>Pythiales</taxon>
        <taxon>Pythiaceae</taxon>
        <taxon>Pythium</taxon>
    </lineage>
</organism>
<name>A0A8K1CG84_PYTOL</name>
<dbReference type="PROSITE" id="PS50293">
    <property type="entry name" value="TPR_REGION"/>
    <property type="match status" value="1"/>
</dbReference>
<dbReference type="SUPFAM" id="SSF48439">
    <property type="entry name" value="Protein prenylyltransferase"/>
    <property type="match status" value="1"/>
</dbReference>